<dbReference type="SMART" id="SM00036">
    <property type="entry name" value="CNH"/>
    <property type="match status" value="1"/>
</dbReference>
<evidence type="ECO:0000256" key="6">
    <source>
        <dbReference type="ARBA" id="ARBA00022741"/>
    </source>
</evidence>
<keyword evidence="3 9" id="KW-0723">Serine/threonine-protein kinase</keyword>
<dbReference type="InterPro" id="IPR001180">
    <property type="entry name" value="CNH_dom"/>
</dbReference>
<feature type="binding site" evidence="11">
    <location>
        <begin position="26"/>
        <end position="34"/>
    </location>
    <ligand>
        <name>ATP</name>
        <dbReference type="ChEBI" id="CHEBI:30616"/>
    </ligand>
</feature>
<reference evidence="16" key="3">
    <citation type="submission" date="2025-09" db="UniProtKB">
        <authorList>
            <consortium name="Ensembl"/>
        </authorList>
    </citation>
    <scope>IDENTIFICATION</scope>
</reference>
<name>A0A672ZVG5_9TELE</name>
<evidence type="ECO:0000256" key="1">
    <source>
        <dbReference type="ARBA" id="ARBA00001946"/>
    </source>
</evidence>
<reference evidence="16" key="2">
    <citation type="submission" date="2025-08" db="UniProtKB">
        <authorList>
            <consortium name="Ensembl"/>
        </authorList>
    </citation>
    <scope>IDENTIFICATION</scope>
</reference>
<dbReference type="GO" id="GO:0008349">
    <property type="term" value="F:MAP kinase kinase kinase kinase activity"/>
    <property type="evidence" value="ECO:0007669"/>
    <property type="project" value="InterPro"/>
</dbReference>
<evidence type="ECO:0000313" key="16">
    <source>
        <dbReference type="Ensembl" id="ENSSORP00005020238.1"/>
    </source>
</evidence>
<evidence type="ECO:0000256" key="13">
    <source>
        <dbReference type="SAM" id="MobiDB-lite"/>
    </source>
</evidence>
<keyword evidence="6 9" id="KW-0547">Nucleotide-binding</keyword>
<comment type="similarity">
    <text evidence="2 9">Belongs to the protein kinase superfamily. STE Ser/Thr protein kinase family. STE20 subfamily.</text>
</comment>
<feature type="domain" description="Protein kinase" evidence="14">
    <location>
        <begin position="20"/>
        <end position="287"/>
    </location>
</feature>
<dbReference type="PIRSF" id="PIRSF038172">
    <property type="entry name" value="MAPKKKK"/>
    <property type="match status" value="1"/>
</dbReference>
<feature type="compositionally biased region" description="Polar residues" evidence="13">
    <location>
        <begin position="398"/>
        <end position="415"/>
    </location>
</feature>
<dbReference type="Pfam" id="PF00780">
    <property type="entry name" value="CNH"/>
    <property type="match status" value="1"/>
</dbReference>
<evidence type="ECO:0000256" key="7">
    <source>
        <dbReference type="ARBA" id="ARBA00022777"/>
    </source>
</evidence>
<dbReference type="PROSITE" id="PS50219">
    <property type="entry name" value="CNH"/>
    <property type="match status" value="1"/>
</dbReference>
<keyword evidence="8 9" id="KW-0067">ATP-binding</keyword>
<comment type="cofactor">
    <cofactor evidence="1 9">
        <name>Mg(2+)</name>
        <dbReference type="ChEBI" id="CHEBI:18420"/>
    </cofactor>
</comment>
<comment type="catalytic activity">
    <reaction evidence="9">
        <text>L-threonyl-[protein] + ATP = O-phospho-L-threonyl-[protein] + ADP + H(+)</text>
        <dbReference type="Rhea" id="RHEA:46608"/>
        <dbReference type="Rhea" id="RHEA-COMP:11060"/>
        <dbReference type="Rhea" id="RHEA-COMP:11605"/>
        <dbReference type="ChEBI" id="CHEBI:15378"/>
        <dbReference type="ChEBI" id="CHEBI:30013"/>
        <dbReference type="ChEBI" id="CHEBI:30616"/>
        <dbReference type="ChEBI" id="CHEBI:61977"/>
        <dbReference type="ChEBI" id="CHEBI:456216"/>
        <dbReference type="EC" id="2.7.11.1"/>
    </reaction>
</comment>
<feature type="binding site" evidence="11 12">
    <location>
        <position position="49"/>
    </location>
    <ligand>
        <name>ATP</name>
        <dbReference type="ChEBI" id="CHEBI:30616"/>
    </ligand>
</feature>
<gene>
    <name evidence="16" type="primary">map4k5</name>
</gene>
<evidence type="ECO:0000256" key="3">
    <source>
        <dbReference type="ARBA" id="ARBA00022527"/>
    </source>
</evidence>
<evidence type="ECO:0000259" key="14">
    <source>
        <dbReference type="PROSITE" id="PS50011"/>
    </source>
</evidence>
<keyword evidence="5 9" id="KW-0808">Transferase</keyword>
<evidence type="ECO:0000256" key="4">
    <source>
        <dbReference type="ARBA" id="ARBA00022553"/>
    </source>
</evidence>
<protein>
    <recommendedName>
        <fullName evidence="9">Mitogen-activated protein kinase kinase kinase kinase</fullName>
        <ecNumber evidence="9">2.7.11.1</ecNumber>
    </recommendedName>
</protein>
<proteinExistence type="inferred from homology"/>
<dbReference type="GO" id="GO:0005524">
    <property type="term" value="F:ATP binding"/>
    <property type="evidence" value="ECO:0007669"/>
    <property type="project" value="UniProtKB-UniRule"/>
</dbReference>
<dbReference type="InterPro" id="IPR017441">
    <property type="entry name" value="Protein_kinase_ATP_BS"/>
</dbReference>
<comment type="catalytic activity">
    <reaction evidence="9">
        <text>L-seryl-[protein] + ATP = O-phospho-L-seryl-[protein] + ADP + H(+)</text>
        <dbReference type="Rhea" id="RHEA:17989"/>
        <dbReference type="Rhea" id="RHEA-COMP:9863"/>
        <dbReference type="Rhea" id="RHEA-COMP:11604"/>
        <dbReference type="ChEBI" id="CHEBI:15378"/>
        <dbReference type="ChEBI" id="CHEBI:29999"/>
        <dbReference type="ChEBI" id="CHEBI:30616"/>
        <dbReference type="ChEBI" id="CHEBI:83421"/>
        <dbReference type="ChEBI" id="CHEBI:456216"/>
        <dbReference type="EC" id="2.7.11.1"/>
    </reaction>
</comment>
<dbReference type="Gene3D" id="1.10.510.10">
    <property type="entry name" value="Transferase(Phosphotransferase) domain 1"/>
    <property type="match status" value="1"/>
</dbReference>
<organism evidence="16 17">
    <name type="scientific">Sphaeramia orbicularis</name>
    <name type="common">orbiculate cardinalfish</name>
    <dbReference type="NCBI Taxonomy" id="375764"/>
    <lineage>
        <taxon>Eukaryota</taxon>
        <taxon>Metazoa</taxon>
        <taxon>Chordata</taxon>
        <taxon>Craniata</taxon>
        <taxon>Vertebrata</taxon>
        <taxon>Euteleostomi</taxon>
        <taxon>Actinopterygii</taxon>
        <taxon>Neopterygii</taxon>
        <taxon>Teleostei</taxon>
        <taxon>Neoteleostei</taxon>
        <taxon>Acanthomorphata</taxon>
        <taxon>Gobiaria</taxon>
        <taxon>Kurtiformes</taxon>
        <taxon>Apogonoidei</taxon>
        <taxon>Apogonidae</taxon>
        <taxon>Apogoninae</taxon>
        <taxon>Sphaeramia</taxon>
    </lineage>
</organism>
<evidence type="ECO:0000259" key="15">
    <source>
        <dbReference type="PROSITE" id="PS50219"/>
    </source>
</evidence>
<keyword evidence="4" id="KW-0597">Phosphoprotein</keyword>
<dbReference type="Proteomes" id="UP000472271">
    <property type="component" value="Chromosome 22"/>
</dbReference>
<dbReference type="PROSITE" id="PS00107">
    <property type="entry name" value="PROTEIN_KINASE_ATP"/>
    <property type="match status" value="1"/>
</dbReference>
<evidence type="ECO:0000256" key="10">
    <source>
        <dbReference type="PIRSR" id="PIRSR038172-1"/>
    </source>
</evidence>
<evidence type="ECO:0000256" key="8">
    <source>
        <dbReference type="ARBA" id="ARBA00022840"/>
    </source>
</evidence>
<dbReference type="AlphaFoldDB" id="A0A672ZVG5"/>
<feature type="region of interest" description="Disordered" evidence="13">
    <location>
        <begin position="390"/>
        <end position="422"/>
    </location>
</feature>
<sequence length="797" mass="90672">MDIFPRPSGEIQRRNPQHDFELIQRVGSGTYGDVYKARNIQTGELAAVKIIKLEPGDDFSIIQQEIFMVKECMHHNIVAYFGSYLCREKLWICMEYCGGGSLQDIYHVTGPLSELQIAYVSRETLQGLGYLHTKGKMHRDIKVPQLFVFFHPYLLFNNNFVILSRATDFGVAAKITATIAKRKSFIGTPYWMAPEVAAVEKNGGYNQLCDIWAVGITSIELAELQPPMFDLHPMRALFLMSKSSFQPPKLKDKNKWSAAFHNFVKVSLTKNPKKRPTAEKLLSHVFVAQTGLTRRLAVDLLDKMNNPDNHQHYNEVDDDDLEVMYHYITCKRDNLLFRDARTLKWDFLYRIWEFHFQLESPSFLCGSQRGGTSPRLNSSSEEIGLNDERSLTVRRFPNSENGPSQAARRQSTPGQGNKLEHSSPDFLSVSVSSPGLLSHASDPGYCAGFFLLQMGACFSKVFDGCPLKINCATSWIHPDTKDQYLIFGTEDGIYTLNLNELHEATMEQLFPRKCTWLYVINNNLMSLSGKTFQLYSHNLIGLFEQLKKPGLAAQFQTHRFPDKILPRRFALTTKIPDTKGCHKCCIVRNPYTGHKYLCGALQSGIVLLQWYEPMQRFMLIKHFDFPLPSPLKVFEMLVVPEQEYPLVCVAISQGTEPGQVVHHLTRNVECSRLMNTVDAIHVTQLERDTVLVCLDRKYKIVNLQGRLKSNKKLASELSFDFCIGSVVCLQDSVLAFWKHGMQGKSFKSNEVTQEISDPSRVFRLLGSDRVVVLESRPTDNPTALSNLYILAGHENSY</sequence>
<keyword evidence="7 9" id="KW-0418">Kinase</keyword>
<dbReference type="FunFam" id="1.10.510.10:FF:000031">
    <property type="entry name" value="Mitogen-activated protein kinase kinase kinase kinase"/>
    <property type="match status" value="1"/>
</dbReference>
<dbReference type="PROSITE" id="PS50011">
    <property type="entry name" value="PROTEIN_KINASE_DOM"/>
    <property type="match status" value="1"/>
</dbReference>
<keyword evidence="17" id="KW-1185">Reference proteome</keyword>
<dbReference type="InterPro" id="IPR050629">
    <property type="entry name" value="STE20/SPS1-PAK"/>
</dbReference>
<evidence type="ECO:0000256" key="11">
    <source>
        <dbReference type="PIRSR" id="PIRSR038172-2"/>
    </source>
</evidence>
<comment type="function">
    <text evidence="9">Serine/threonine kinase that plays a role in the response to environmental stress. Appears to act upstream of the JUN N-terminal pathway.</text>
</comment>
<evidence type="ECO:0000256" key="12">
    <source>
        <dbReference type="PROSITE-ProRule" id="PRU10141"/>
    </source>
</evidence>
<feature type="domain" description="CNH" evidence="15">
    <location>
        <begin position="466"/>
        <end position="770"/>
    </location>
</feature>
<evidence type="ECO:0000313" key="17">
    <source>
        <dbReference type="Proteomes" id="UP000472271"/>
    </source>
</evidence>
<evidence type="ECO:0000256" key="9">
    <source>
        <dbReference type="PIRNR" id="PIRNR038172"/>
    </source>
</evidence>
<dbReference type="PANTHER" id="PTHR48012:SF19">
    <property type="entry name" value="MITOGEN-ACTIVATED PROTEIN KINASE KINASE KINASE KINASE 5"/>
    <property type="match status" value="1"/>
</dbReference>
<dbReference type="InterPro" id="IPR011009">
    <property type="entry name" value="Kinase-like_dom_sf"/>
</dbReference>
<evidence type="ECO:0000256" key="5">
    <source>
        <dbReference type="ARBA" id="ARBA00022679"/>
    </source>
</evidence>
<dbReference type="InterPro" id="IPR000719">
    <property type="entry name" value="Prot_kinase_dom"/>
</dbReference>
<dbReference type="PANTHER" id="PTHR48012">
    <property type="entry name" value="STERILE20-LIKE KINASE, ISOFORM B-RELATED"/>
    <property type="match status" value="1"/>
</dbReference>
<feature type="active site" description="Proton acceptor" evidence="10">
    <location>
        <position position="140"/>
    </location>
</feature>
<dbReference type="SUPFAM" id="SSF56112">
    <property type="entry name" value="Protein kinase-like (PK-like)"/>
    <property type="match status" value="1"/>
</dbReference>
<accession>A0A672ZVG5</accession>
<evidence type="ECO:0000256" key="2">
    <source>
        <dbReference type="ARBA" id="ARBA00008874"/>
    </source>
</evidence>
<reference evidence="16" key="1">
    <citation type="submission" date="2019-06" db="EMBL/GenBank/DDBJ databases">
        <authorList>
            <consortium name="Wellcome Sanger Institute Data Sharing"/>
        </authorList>
    </citation>
    <scope>NUCLEOTIDE SEQUENCE [LARGE SCALE GENOMIC DNA]</scope>
</reference>
<dbReference type="EC" id="2.7.11.1" evidence="9"/>
<dbReference type="GO" id="GO:0005737">
    <property type="term" value="C:cytoplasm"/>
    <property type="evidence" value="ECO:0007669"/>
    <property type="project" value="TreeGrafter"/>
</dbReference>
<dbReference type="Pfam" id="PF00069">
    <property type="entry name" value="Pkinase"/>
    <property type="match status" value="1"/>
</dbReference>
<dbReference type="Ensembl" id="ENSSORT00005020805.1">
    <property type="protein sequence ID" value="ENSSORP00005020238.1"/>
    <property type="gene ID" value="ENSSORG00005006787.1"/>
</dbReference>
<dbReference type="InterPro" id="IPR021160">
    <property type="entry name" value="MAPKKKK"/>
</dbReference>